<gene>
    <name evidence="1" type="ORF">NP596_06540</name>
</gene>
<keyword evidence="2" id="KW-1185">Reference proteome</keyword>
<evidence type="ECO:0000313" key="2">
    <source>
        <dbReference type="Proteomes" id="UP001524586"/>
    </source>
</evidence>
<accession>A0ABT1U2Q7</accession>
<dbReference type="Proteomes" id="UP001524586">
    <property type="component" value="Unassembled WGS sequence"/>
</dbReference>
<reference evidence="1 2" key="1">
    <citation type="submission" date="2022-07" db="EMBL/GenBank/DDBJ databases">
        <title>Methylomonas rivi sp. nov., Methylomonas rosea sp. nov., Methylomonas aureus sp. nov. and Methylomonas subterranea sp. nov., four novel methanotrophs isolated from a freshwater creek and the deep terrestrial subsurface.</title>
        <authorList>
            <person name="Abin C."/>
            <person name="Sankaranarayanan K."/>
            <person name="Garner C."/>
            <person name="Sindelar R."/>
            <person name="Kotary K."/>
            <person name="Garner R."/>
            <person name="Barclay S."/>
            <person name="Lawson P."/>
            <person name="Krumholz L."/>
        </authorList>
    </citation>
    <scope>NUCLEOTIDE SEQUENCE [LARGE SCALE GENOMIC DNA]</scope>
    <source>
        <strain evidence="1 2">WSC-6</strain>
    </source>
</reference>
<dbReference type="RefSeq" id="WP_256614483.1">
    <property type="nucleotide sequence ID" value="NZ_JANIBK010000023.1"/>
</dbReference>
<dbReference type="EMBL" id="JANIBK010000023">
    <property type="protein sequence ID" value="MCQ8128113.1"/>
    <property type="molecule type" value="Genomic_DNA"/>
</dbReference>
<protein>
    <recommendedName>
        <fullName evidence="3">Transposase</fullName>
    </recommendedName>
</protein>
<name>A0ABT1U2Q7_9GAMM</name>
<proteinExistence type="predicted"/>
<evidence type="ECO:0000313" key="1">
    <source>
        <dbReference type="EMBL" id="MCQ8128113.1"/>
    </source>
</evidence>
<comment type="caution">
    <text evidence="1">The sequence shown here is derived from an EMBL/GenBank/DDBJ whole genome shotgun (WGS) entry which is preliminary data.</text>
</comment>
<evidence type="ECO:0008006" key="3">
    <source>
        <dbReference type="Google" id="ProtNLM"/>
    </source>
</evidence>
<sequence length="42" mass="5101">MRIEQVCPASLPRRQRNDKTLARLVVRFELMRIFNETLRETI</sequence>
<organism evidence="1 2">
    <name type="scientific">Methylomonas rivi</name>
    <dbReference type="NCBI Taxonomy" id="2952226"/>
    <lineage>
        <taxon>Bacteria</taxon>
        <taxon>Pseudomonadati</taxon>
        <taxon>Pseudomonadota</taxon>
        <taxon>Gammaproteobacteria</taxon>
        <taxon>Methylococcales</taxon>
        <taxon>Methylococcaceae</taxon>
        <taxon>Methylomonas</taxon>
    </lineage>
</organism>